<name>A0A928ZT00_LEPEC</name>
<gene>
    <name evidence="2" type="ORF">IQ260_10690</name>
</gene>
<protein>
    <recommendedName>
        <fullName evidence="4">PEP-CTERM sorting domain-containing protein</fullName>
    </recommendedName>
</protein>
<dbReference type="Proteomes" id="UP000615026">
    <property type="component" value="Unassembled WGS sequence"/>
</dbReference>
<dbReference type="RefSeq" id="WP_193993092.1">
    <property type="nucleotide sequence ID" value="NZ_JADEXP010000077.1"/>
</dbReference>
<dbReference type="AlphaFoldDB" id="A0A928ZT00"/>
<sequence>MLKQTFVYPLVALTAAIASIPLSASDVRAAVMTFTDQAAWEMALSGNLFETESFDGDLSSFSANSSGNGVGRFLTVDLAGGIGDPGPTGFTGTGFFEGEVDSSSVSTGDGLALSFNTANPISGFGILGLQNDSEQNPSGLDLQDIGIEVNGERFIVSDILGLTNSRDGNEVPTTENMAPIPFIGFTSDVAITSFSFLHGDFVAPGGVNGTAQEFYIDGLVVASASASTSVPESTSVLGLLAMGIFGIGVWSQKESHTV</sequence>
<comment type="caution">
    <text evidence="2">The sequence shown here is derived from an EMBL/GenBank/DDBJ whole genome shotgun (WGS) entry which is preliminary data.</text>
</comment>
<dbReference type="EMBL" id="JADEXP010000077">
    <property type="protein sequence ID" value="MBE9067122.1"/>
    <property type="molecule type" value="Genomic_DNA"/>
</dbReference>
<organism evidence="2 3">
    <name type="scientific">Leptolyngbya cf. ectocarpi LEGE 11479</name>
    <dbReference type="NCBI Taxonomy" id="1828722"/>
    <lineage>
        <taxon>Bacteria</taxon>
        <taxon>Bacillati</taxon>
        <taxon>Cyanobacteriota</taxon>
        <taxon>Cyanophyceae</taxon>
        <taxon>Leptolyngbyales</taxon>
        <taxon>Leptolyngbyaceae</taxon>
        <taxon>Leptolyngbya group</taxon>
        <taxon>Leptolyngbya</taxon>
    </lineage>
</organism>
<feature type="chain" id="PRO_5037689808" description="PEP-CTERM sorting domain-containing protein" evidence="1">
    <location>
        <begin position="25"/>
        <end position="258"/>
    </location>
</feature>
<feature type="signal peptide" evidence="1">
    <location>
        <begin position="1"/>
        <end position="24"/>
    </location>
</feature>
<evidence type="ECO:0000313" key="3">
    <source>
        <dbReference type="Proteomes" id="UP000615026"/>
    </source>
</evidence>
<evidence type="ECO:0000313" key="2">
    <source>
        <dbReference type="EMBL" id="MBE9067122.1"/>
    </source>
</evidence>
<keyword evidence="1" id="KW-0732">Signal</keyword>
<reference evidence="2" key="1">
    <citation type="submission" date="2020-10" db="EMBL/GenBank/DDBJ databases">
        <authorList>
            <person name="Castelo-Branco R."/>
            <person name="Eusebio N."/>
            <person name="Adriana R."/>
            <person name="Vieira A."/>
            <person name="Brugerolle De Fraissinette N."/>
            <person name="Rezende De Castro R."/>
            <person name="Schneider M.P."/>
            <person name="Vasconcelos V."/>
            <person name="Leao P.N."/>
        </authorList>
    </citation>
    <scope>NUCLEOTIDE SEQUENCE</scope>
    <source>
        <strain evidence="2">LEGE 11479</strain>
    </source>
</reference>
<evidence type="ECO:0008006" key="4">
    <source>
        <dbReference type="Google" id="ProtNLM"/>
    </source>
</evidence>
<evidence type="ECO:0000256" key="1">
    <source>
        <dbReference type="SAM" id="SignalP"/>
    </source>
</evidence>
<proteinExistence type="predicted"/>
<accession>A0A928ZT00</accession>
<keyword evidence="3" id="KW-1185">Reference proteome</keyword>